<dbReference type="PRINTS" id="PR00081">
    <property type="entry name" value="GDHRDH"/>
</dbReference>
<dbReference type="RefSeq" id="WP_264792558.1">
    <property type="nucleotide sequence ID" value="NZ_AP026867.1"/>
</dbReference>
<dbReference type="SUPFAM" id="SSF51735">
    <property type="entry name" value="NAD(P)-binding Rossmann-fold domains"/>
    <property type="match status" value="1"/>
</dbReference>
<evidence type="ECO:0000313" key="4">
    <source>
        <dbReference type="Proteomes" id="UP001060919"/>
    </source>
</evidence>
<dbReference type="EMBL" id="AP026867">
    <property type="protein sequence ID" value="BDS11371.1"/>
    <property type="molecule type" value="Genomic_DNA"/>
</dbReference>
<dbReference type="Pfam" id="PF00106">
    <property type="entry name" value="adh_short"/>
    <property type="match status" value="1"/>
</dbReference>
<evidence type="ECO:0000256" key="2">
    <source>
        <dbReference type="RuleBase" id="RU000363"/>
    </source>
</evidence>
<dbReference type="InterPro" id="IPR036291">
    <property type="entry name" value="NAD(P)-bd_dom_sf"/>
</dbReference>
<dbReference type="InterPro" id="IPR002347">
    <property type="entry name" value="SDR_fam"/>
</dbReference>
<dbReference type="Proteomes" id="UP001060919">
    <property type="component" value="Chromosome"/>
</dbReference>
<accession>A0A915YE70</accession>
<protein>
    <submittedName>
        <fullName evidence="3">SDR family oxidoreductase</fullName>
    </submittedName>
</protein>
<dbReference type="GO" id="GO:0016491">
    <property type="term" value="F:oxidoreductase activity"/>
    <property type="evidence" value="ECO:0007669"/>
    <property type="project" value="UniProtKB-KW"/>
</dbReference>
<comment type="similarity">
    <text evidence="2">Belongs to the short-chain dehydrogenases/reductases (SDR) family.</text>
</comment>
<evidence type="ECO:0000256" key="1">
    <source>
        <dbReference type="ARBA" id="ARBA00023002"/>
    </source>
</evidence>
<sequence>MSKIVVITGANSGIGKATTIELAKQGGTIVMVCRNEARGEAARQEVIKASANANVFLELCDLTAHESIRACSQNIRNKYSHIDILINNAGGIFGEHQLTVDGLEQTFGLNHMGYFLFTHYMLDLVKKGTQKRIVNVASLAHKMAPAIPWGDLQLNNVKYRQFPAYALSKLYNIYFTQFLAKKLANEETGITVNCLHPGTVYTGFGATGSKFFAKLVKIGGPLLATPENGAKTSVYLATSPDVAKVTGVYYAHRKKARITKQAKNFENARRIWSKSMELAGLDVYGVVED</sequence>
<dbReference type="CDD" id="cd05327">
    <property type="entry name" value="retinol-DH_like_SDR_c_like"/>
    <property type="match status" value="1"/>
</dbReference>
<keyword evidence="1" id="KW-0560">Oxidoreductase</keyword>
<keyword evidence="4" id="KW-1185">Reference proteome</keyword>
<dbReference type="PRINTS" id="PR00080">
    <property type="entry name" value="SDRFAMILY"/>
</dbReference>
<proteinExistence type="inferred from homology"/>
<dbReference type="PANTHER" id="PTHR43157:SF31">
    <property type="entry name" value="PHOSPHATIDYLINOSITOL-GLYCAN BIOSYNTHESIS CLASS F PROTEIN"/>
    <property type="match status" value="1"/>
</dbReference>
<dbReference type="AlphaFoldDB" id="A0A915YE70"/>
<dbReference type="PANTHER" id="PTHR43157">
    <property type="entry name" value="PHOSPHATIDYLINOSITOL-GLYCAN BIOSYNTHESIS CLASS F PROTEIN-RELATED"/>
    <property type="match status" value="1"/>
</dbReference>
<name>A0A915YE70_9BACT</name>
<reference evidence="3" key="1">
    <citation type="submission" date="2022-09" db="EMBL/GenBank/DDBJ databases">
        <title>Aureispira anguillicida sp. nov., isolated from Leptocephalus of Japanese eel Anguilla japonica.</title>
        <authorList>
            <person name="Yuasa K."/>
            <person name="Mekata T."/>
            <person name="Ikunari K."/>
        </authorList>
    </citation>
    <scope>NUCLEOTIDE SEQUENCE</scope>
    <source>
        <strain evidence="3">EL160426</strain>
    </source>
</reference>
<evidence type="ECO:0000313" key="3">
    <source>
        <dbReference type="EMBL" id="BDS11371.1"/>
    </source>
</evidence>
<gene>
    <name evidence="3" type="ORF">AsAng_0020830</name>
</gene>
<dbReference type="KEGG" id="aup:AsAng_0020830"/>
<organism evidence="3 4">
    <name type="scientific">Aureispira anguillae</name>
    <dbReference type="NCBI Taxonomy" id="2864201"/>
    <lineage>
        <taxon>Bacteria</taxon>
        <taxon>Pseudomonadati</taxon>
        <taxon>Bacteroidota</taxon>
        <taxon>Saprospiria</taxon>
        <taxon>Saprospirales</taxon>
        <taxon>Saprospiraceae</taxon>
        <taxon>Aureispira</taxon>
    </lineage>
</organism>
<dbReference type="Gene3D" id="3.40.50.720">
    <property type="entry name" value="NAD(P)-binding Rossmann-like Domain"/>
    <property type="match status" value="1"/>
</dbReference>